<dbReference type="GO" id="GO:0007040">
    <property type="term" value="P:lysosome organization"/>
    <property type="evidence" value="ECO:0007669"/>
    <property type="project" value="TreeGrafter"/>
</dbReference>
<evidence type="ECO:0000256" key="5">
    <source>
        <dbReference type="ARBA" id="ARBA00022771"/>
    </source>
</evidence>
<dbReference type="InterPro" id="IPR007810">
    <property type="entry name" value="Pep3/Vps18_beta-prop"/>
</dbReference>
<gene>
    <name evidence="12" type="ORF">MNOR_LOCUS11810</name>
</gene>
<evidence type="ECO:0000256" key="3">
    <source>
        <dbReference type="ARBA" id="ARBA00017338"/>
    </source>
</evidence>
<accession>A0AAV2QDW8</accession>
<dbReference type="GO" id="GO:0006904">
    <property type="term" value="P:vesicle docking involved in exocytosis"/>
    <property type="evidence" value="ECO:0007669"/>
    <property type="project" value="TreeGrafter"/>
</dbReference>
<evidence type="ECO:0000256" key="6">
    <source>
        <dbReference type="ARBA" id="ARBA00022833"/>
    </source>
</evidence>
<evidence type="ECO:0000259" key="10">
    <source>
        <dbReference type="Pfam" id="PF05131"/>
    </source>
</evidence>
<keyword evidence="13" id="KW-1185">Reference proteome</keyword>
<protein>
    <recommendedName>
        <fullName evidence="3">Vacuolar protein sorting-associated protein 18 homolog</fullName>
    </recommendedName>
</protein>
<evidence type="ECO:0000313" key="13">
    <source>
        <dbReference type="Proteomes" id="UP001497623"/>
    </source>
</evidence>
<evidence type="ECO:0000256" key="1">
    <source>
        <dbReference type="ARBA" id="ARBA00004492"/>
    </source>
</evidence>
<keyword evidence="6" id="KW-0862">Zinc</keyword>
<dbReference type="GO" id="GO:0030897">
    <property type="term" value="C:HOPS complex"/>
    <property type="evidence" value="ECO:0007669"/>
    <property type="project" value="TreeGrafter"/>
</dbReference>
<dbReference type="GO" id="GO:0048284">
    <property type="term" value="P:organelle fusion"/>
    <property type="evidence" value="ECO:0007669"/>
    <property type="project" value="TreeGrafter"/>
</dbReference>
<evidence type="ECO:0000256" key="8">
    <source>
        <dbReference type="PROSITE-ProRule" id="PRU01006"/>
    </source>
</evidence>
<name>A0AAV2QDW8_MEGNR</name>
<dbReference type="PANTHER" id="PTHR23323">
    <property type="entry name" value="VACUOLAR PROTEIN SORTING-ASSOCIATED PROTEIN"/>
    <property type="match status" value="1"/>
</dbReference>
<evidence type="ECO:0000256" key="7">
    <source>
        <dbReference type="ARBA" id="ARBA00023136"/>
    </source>
</evidence>
<dbReference type="Proteomes" id="UP001497623">
    <property type="component" value="Unassembled WGS sequence"/>
</dbReference>
<organism evidence="12 13">
    <name type="scientific">Meganyctiphanes norvegica</name>
    <name type="common">Northern krill</name>
    <name type="synonym">Thysanopoda norvegica</name>
    <dbReference type="NCBI Taxonomy" id="48144"/>
    <lineage>
        <taxon>Eukaryota</taxon>
        <taxon>Metazoa</taxon>
        <taxon>Ecdysozoa</taxon>
        <taxon>Arthropoda</taxon>
        <taxon>Crustacea</taxon>
        <taxon>Multicrustacea</taxon>
        <taxon>Malacostraca</taxon>
        <taxon>Eumalacostraca</taxon>
        <taxon>Eucarida</taxon>
        <taxon>Euphausiacea</taxon>
        <taxon>Euphausiidae</taxon>
        <taxon>Meganyctiphanes</taxon>
    </lineage>
</organism>
<evidence type="ECO:0000259" key="11">
    <source>
        <dbReference type="Pfam" id="PF26148"/>
    </source>
</evidence>
<dbReference type="PANTHER" id="PTHR23323:SF26">
    <property type="entry name" value="VACUOLAR PROTEIN SORTING-ASSOCIATED PROTEIN 18 HOMOLOG"/>
    <property type="match status" value="1"/>
</dbReference>
<dbReference type="CDD" id="cd16462">
    <property type="entry name" value="RING-H2_Pep3p-like"/>
    <property type="match status" value="1"/>
</dbReference>
<comment type="subcellular location">
    <subcellularLocation>
        <location evidence="1">Late endosome membrane</location>
        <topology evidence="1">Peripheral membrane protein</topology>
        <orientation evidence="1">Cytoplasmic side</orientation>
    </subcellularLocation>
</comment>
<evidence type="ECO:0000313" key="12">
    <source>
        <dbReference type="EMBL" id="CAL4082298.1"/>
    </source>
</evidence>
<dbReference type="GO" id="GO:0008333">
    <property type="term" value="P:endosome to lysosome transport"/>
    <property type="evidence" value="ECO:0007669"/>
    <property type="project" value="TreeGrafter"/>
</dbReference>
<dbReference type="InterPro" id="IPR000547">
    <property type="entry name" value="Clathrin_H-chain/VPS_repeat"/>
</dbReference>
<dbReference type="AlphaFoldDB" id="A0AAV2QDW8"/>
<keyword evidence="9" id="KW-0175">Coiled coil</keyword>
<feature type="repeat" description="CHCR" evidence="8">
    <location>
        <begin position="620"/>
        <end position="776"/>
    </location>
</feature>
<dbReference type="GO" id="GO:0030674">
    <property type="term" value="F:protein-macromolecule adaptor activity"/>
    <property type="evidence" value="ECO:0007669"/>
    <property type="project" value="TreeGrafter"/>
</dbReference>
<dbReference type="GO" id="GO:0006886">
    <property type="term" value="P:intracellular protein transport"/>
    <property type="evidence" value="ECO:0007669"/>
    <property type="project" value="UniProtKB-UniRule"/>
</dbReference>
<dbReference type="InterPro" id="IPR058919">
    <property type="entry name" value="Pep3/Vps18_RING_C"/>
</dbReference>
<dbReference type="Pfam" id="PF26148">
    <property type="entry name" value="VPS18_RING_C"/>
    <property type="match status" value="1"/>
</dbReference>
<dbReference type="GO" id="GO:0008270">
    <property type="term" value="F:zinc ion binding"/>
    <property type="evidence" value="ECO:0007669"/>
    <property type="project" value="UniProtKB-KW"/>
</dbReference>
<evidence type="ECO:0000256" key="2">
    <source>
        <dbReference type="ARBA" id="ARBA00010454"/>
    </source>
</evidence>
<dbReference type="Pfam" id="PF05131">
    <property type="entry name" value="Pep3_Vps18"/>
    <property type="match status" value="1"/>
</dbReference>
<keyword evidence="5" id="KW-0863">Zinc-finger</keyword>
<dbReference type="EMBL" id="CAXKWB010006285">
    <property type="protein sequence ID" value="CAL4082298.1"/>
    <property type="molecule type" value="Genomic_DNA"/>
</dbReference>
<feature type="coiled-coil region" evidence="9">
    <location>
        <begin position="813"/>
        <end position="847"/>
    </location>
</feature>
<comment type="similarity">
    <text evidence="2">Belongs to the VPS18 family.</text>
</comment>
<dbReference type="GO" id="GO:0007032">
    <property type="term" value="P:endosome organization"/>
    <property type="evidence" value="ECO:0007669"/>
    <property type="project" value="TreeGrafter"/>
</dbReference>
<reference evidence="12 13" key="1">
    <citation type="submission" date="2024-05" db="EMBL/GenBank/DDBJ databases">
        <authorList>
            <person name="Wallberg A."/>
        </authorList>
    </citation>
    <scope>NUCLEOTIDE SEQUENCE [LARGE SCALE GENOMIC DNA]</scope>
</reference>
<dbReference type="GO" id="GO:0031902">
    <property type="term" value="C:late endosome membrane"/>
    <property type="evidence" value="ECO:0007669"/>
    <property type="project" value="UniProtKB-SubCell"/>
</dbReference>
<feature type="domain" description="Pep3/Vps18 RING C-terminal" evidence="11">
    <location>
        <begin position="853"/>
        <end position="947"/>
    </location>
</feature>
<proteinExistence type="inferred from homology"/>
<dbReference type="PROSITE" id="PS50236">
    <property type="entry name" value="CHCR"/>
    <property type="match status" value="1"/>
</dbReference>
<comment type="caution">
    <text evidence="12">The sequence shown here is derived from an EMBL/GenBank/DDBJ whole genome shotgun (WGS) entry which is preliminary data.</text>
</comment>
<sequence length="969" mass="110463">MATIFDQYETQGHGGASGSLSQVLLGTTTFMNLKLEDEAAIFSKLRVNYAPPHPITHLAVNNNHLVLALGNKTLIRINLLQPNKQEEVDISKFALQARIYNIFLDPTGEHLLISISCKHGKTSVDTLYLPWQTNKPKSTNRLKGHLITSVGWGMKNQSETSTGPILVATNKGIIMEIELTSDERLFNSNHEQYYKQVFDLGKDSPVPITALECLTCPGDDLMYLVLCTTPDKLYQFSGHVKGIDERPLFSTIFNNYLGVPPRFLELPSKWKLSRLQLYRSSNSHPKHFAWLTEQGIYTGDIVWNVGVQEDMTANKTLLTYPESVSPDAQPCGMILTEFHVLIVWLDKVRGMCILNNQVVFEDIIPEECGRIMGLSQDKEKGTIWVYAERGVFKYKVDREGRNVWRIYLDQGNYHLAKRHCGDDTAQLSVVLLQEAQDLFQKKEFIKSAKLFAKTLTSFEAISLKFVEANEEEALMIYLREKLDGLKVSEQTQVTLVVMWVLELYLKKLGHLRDSGNGNSAEYNNTDEALKSFLKDNKVRQCVTNNSNAVYDLLSSHDDQENFVTVALMLKDYDRVLRHLLSRGKHMEALNIMTSQGSEQLFYQHIPALLQVIPKPTVDALITQGRRLNPTKLLPTLVHCHTAHGHSSDILKYLEYCVDKLEVTDQVIHNFLITLYASQSPEKLLTYLKLQGDDSRSVCYDVKFALRECMSVGEERACVHILTTMGLYQEAVELALKLDTSLAKATANRPKHDQDMRKKLWLMIAAHVVQEEQDVARAMEVIQECDLIKIEDILPFFPDFVTIDQFKDAICNSLQKYNEHIDDLKHEMDDASKAAENIRKDIQKFKQKYSYVHAQDRCCECNYPLLTNPFYLFPCSHKFHQDCLFDAVTAYMSDAKLKKIQELKGKLLTISNEENVPGNAGLWGDRDQLRQEIDSIVAGECLYCGDHIVSNLDTQFIKDSEWDALMAEWQ</sequence>
<feature type="domain" description="Pep3/Vps18 beta-propeller" evidence="10">
    <location>
        <begin position="41"/>
        <end position="396"/>
    </location>
</feature>
<evidence type="ECO:0000256" key="9">
    <source>
        <dbReference type="SAM" id="Coils"/>
    </source>
</evidence>
<evidence type="ECO:0000256" key="4">
    <source>
        <dbReference type="ARBA" id="ARBA00022723"/>
    </source>
</evidence>
<keyword evidence="4" id="KW-0479">Metal-binding</keyword>
<keyword evidence="7" id="KW-0472">Membrane</keyword>